<feature type="domain" description="Enoyl-CoA hydratase/isomerase" evidence="4">
    <location>
        <begin position="33"/>
        <end position="363"/>
    </location>
</feature>
<dbReference type="OMA" id="LVWEQIR"/>
<sequence length="394" mass="44401">MSRARLTNKLFSTTVEHMDSAAPVLVESKGGMRCFILNRPAKLNAINRAITDFIHPRLIKYEKSDMTKLIVFRGVGRAFSSGGDVKAGAINIKKGRVDEVRSAFAEEYRMCHTIATCAKPVVTLMNGITMGGGAGIAMHTPFRIACQDTKFAMPETTIGYFTDVAASFFLSRLSHSFGRYLALTSSVVSGYDCVKFGIATHYVPKHMFDELLNRLAELNTSEVSVLLKSIQEFSVKPESYEYQSAYPESRISIINDAFSHETIPEIMKALEKNGSEFALQTLDVLHTRCPLSMLVTDALLHKARRWTITDAFKYDHIVSYHMLKQPDFVRGVTARLIEKSKNAPSWQHKSVQEVDPATVQSCFEPLPENIPCDYYSKDRPRTDLWDEKNIIRYN</sequence>
<dbReference type="EMBL" id="KE651166">
    <property type="protein sequence ID" value="EEB05919.1"/>
    <property type="molecule type" value="Genomic_DNA"/>
</dbReference>
<dbReference type="Gene3D" id="3.90.226.10">
    <property type="entry name" value="2-enoyl-CoA Hydratase, Chain A, domain 1"/>
    <property type="match status" value="1"/>
</dbReference>
<evidence type="ECO:0000256" key="1">
    <source>
        <dbReference type="ARBA" id="ARBA00001709"/>
    </source>
</evidence>
<evidence type="ECO:0000256" key="3">
    <source>
        <dbReference type="ARBA" id="ARBA00022801"/>
    </source>
</evidence>
<dbReference type="GO" id="GO:0005739">
    <property type="term" value="C:mitochondrion"/>
    <property type="evidence" value="ECO:0000318"/>
    <property type="project" value="GO_Central"/>
</dbReference>
<dbReference type="InterPro" id="IPR032259">
    <property type="entry name" value="HIBYL-CoA-H"/>
</dbReference>
<name>B6JX18_SCHJY</name>
<dbReference type="VEuPathDB" id="FungiDB:SJAG_00944"/>
<dbReference type="InterPro" id="IPR045004">
    <property type="entry name" value="ECH_dom"/>
</dbReference>
<evidence type="ECO:0000313" key="7">
    <source>
        <dbReference type="Proteomes" id="UP000001744"/>
    </source>
</evidence>
<organism evidence="5 7">
    <name type="scientific">Schizosaccharomyces japonicus (strain yFS275 / FY16936)</name>
    <name type="common">Fission yeast</name>
    <dbReference type="NCBI Taxonomy" id="402676"/>
    <lineage>
        <taxon>Eukaryota</taxon>
        <taxon>Fungi</taxon>
        <taxon>Dikarya</taxon>
        <taxon>Ascomycota</taxon>
        <taxon>Taphrinomycotina</taxon>
        <taxon>Schizosaccharomycetes</taxon>
        <taxon>Schizosaccharomycetales</taxon>
        <taxon>Schizosaccharomycetaceae</taxon>
        <taxon>Schizosaccharomyces</taxon>
    </lineage>
</organism>
<protein>
    <recommendedName>
        <fullName evidence="2">3-hydroxyisobutyryl-CoA hydrolase</fullName>
        <ecNumber evidence="2">3.1.2.4</ecNumber>
    </recommendedName>
</protein>
<evidence type="ECO:0000259" key="4">
    <source>
        <dbReference type="Pfam" id="PF16113"/>
    </source>
</evidence>
<dbReference type="STRING" id="402676.B6JX18"/>
<dbReference type="GeneID" id="7050816"/>
<keyword evidence="3 5" id="KW-0378">Hydrolase</keyword>
<dbReference type="GO" id="GO:0003860">
    <property type="term" value="F:3-hydroxyisobutyryl-CoA hydrolase activity"/>
    <property type="evidence" value="ECO:0000318"/>
    <property type="project" value="GO_Central"/>
</dbReference>
<dbReference type="NCBIfam" id="NF004127">
    <property type="entry name" value="PRK05617.1"/>
    <property type="match status" value="1"/>
</dbReference>
<dbReference type="Pfam" id="PF16113">
    <property type="entry name" value="ECH_2"/>
    <property type="match status" value="1"/>
</dbReference>
<dbReference type="SUPFAM" id="SSF52096">
    <property type="entry name" value="ClpP/crotonase"/>
    <property type="match status" value="1"/>
</dbReference>
<evidence type="ECO:0000313" key="6">
    <source>
        <dbReference type="JaponicusDB" id="SJAG_00944"/>
    </source>
</evidence>
<dbReference type="GO" id="GO:0006574">
    <property type="term" value="P:L-valine catabolic process"/>
    <property type="evidence" value="ECO:0000318"/>
    <property type="project" value="GO_Central"/>
</dbReference>
<reference evidence="5 7" key="1">
    <citation type="journal article" date="2011" name="Science">
        <title>Comparative functional genomics of the fission yeasts.</title>
        <authorList>
            <person name="Rhind N."/>
            <person name="Chen Z."/>
            <person name="Yassour M."/>
            <person name="Thompson D.A."/>
            <person name="Haas B.J."/>
            <person name="Habib N."/>
            <person name="Wapinski I."/>
            <person name="Roy S."/>
            <person name="Lin M.F."/>
            <person name="Heiman D.I."/>
            <person name="Young S.K."/>
            <person name="Furuya K."/>
            <person name="Guo Y."/>
            <person name="Pidoux A."/>
            <person name="Chen H.M."/>
            <person name="Robbertse B."/>
            <person name="Goldberg J.M."/>
            <person name="Aoki K."/>
            <person name="Bayne E.H."/>
            <person name="Berlin A.M."/>
            <person name="Desjardins C.A."/>
            <person name="Dobbs E."/>
            <person name="Dukaj L."/>
            <person name="Fan L."/>
            <person name="FitzGerald M.G."/>
            <person name="French C."/>
            <person name="Gujja S."/>
            <person name="Hansen K."/>
            <person name="Keifenheim D."/>
            <person name="Levin J.Z."/>
            <person name="Mosher R.A."/>
            <person name="Mueller C.A."/>
            <person name="Pfiffner J."/>
            <person name="Priest M."/>
            <person name="Russ C."/>
            <person name="Smialowska A."/>
            <person name="Swoboda P."/>
            <person name="Sykes S.M."/>
            <person name="Vaughn M."/>
            <person name="Vengrova S."/>
            <person name="Yoder R."/>
            <person name="Zeng Q."/>
            <person name="Allshire R."/>
            <person name="Baulcombe D."/>
            <person name="Birren B.W."/>
            <person name="Brown W."/>
            <person name="Ekwall K."/>
            <person name="Kellis M."/>
            <person name="Leatherwood J."/>
            <person name="Levin H."/>
            <person name="Margalit H."/>
            <person name="Martienssen R."/>
            <person name="Nieduszynski C.A."/>
            <person name="Spatafora J.W."/>
            <person name="Friedman N."/>
            <person name="Dalgaard J.Z."/>
            <person name="Baumann P."/>
            <person name="Niki H."/>
            <person name="Regev A."/>
            <person name="Nusbaum C."/>
        </authorList>
    </citation>
    <scope>NUCLEOTIDE SEQUENCE [LARGE SCALE GENOMIC DNA]</scope>
    <source>
        <strain evidence="7">yFS275 / FY16936</strain>
    </source>
</reference>
<evidence type="ECO:0000256" key="2">
    <source>
        <dbReference type="ARBA" id="ARBA00011915"/>
    </source>
</evidence>
<dbReference type="CDD" id="cd06558">
    <property type="entry name" value="crotonase-like"/>
    <property type="match status" value="1"/>
</dbReference>
<evidence type="ECO:0000313" key="5">
    <source>
        <dbReference type="EMBL" id="EEB05919.1"/>
    </source>
</evidence>
<dbReference type="Proteomes" id="UP000001744">
    <property type="component" value="Unassembled WGS sequence"/>
</dbReference>
<dbReference type="AlphaFoldDB" id="B6JX18"/>
<dbReference type="HOGENOM" id="CLU_009834_22_1_1"/>
<dbReference type="PROSITE" id="PS00166">
    <property type="entry name" value="ENOYL_COA_HYDRATASE"/>
    <property type="match status" value="1"/>
</dbReference>
<dbReference type="InterPro" id="IPR018376">
    <property type="entry name" value="Enoyl-CoA_hyd/isom_CS"/>
</dbReference>
<dbReference type="PANTHER" id="PTHR43176:SF3">
    <property type="entry name" value="3-HYDROXYISOBUTYRYL-COA HYDROLASE, MITOCHONDRIAL"/>
    <property type="match status" value="1"/>
</dbReference>
<dbReference type="EC" id="3.1.2.4" evidence="2"/>
<dbReference type="JaponicusDB" id="SJAG_00944">
    <property type="gene designation" value="snr1"/>
</dbReference>
<dbReference type="InterPro" id="IPR029045">
    <property type="entry name" value="ClpP/crotonase-like_dom_sf"/>
</dbReference>
<comment type="catalytic activity">
    <reaction evidence="1">
        <text>3-hydroxy-2-methylpropanoyl-CoA + H2O = 3-hydroxy-2-methylpropanoate + CoA + H(+)</text>
        <dbReference type="Rhea" id="RHEA:20888"/>
        <dbReference type="ChEBI" id="CHEBI:11805"/>
        <dbReference type="ChEBI" id="CHEBI:15377"/>
        <dbReference type="ChEBI" id="CHEBI:15378"/>
        <dbReference type="ChEBI" id="CHEBI:57287"/>
        <dbReference type="ChEBI" id="CHEBI:57340"/>
        <dbReference type="EC" id="3.1.2.4"/>
    </reaction>
</comment>
<accession>B6JX18</accession>
<gene>
    <name evidence="6" type="primary">snr1</name>
    <name evidence="5" type="ORF">SJAG_00944</name>
</gene>
<dbReference type="RefSeq" id="XP_002172212.1">
    <property type="nucleotide sequence ID" value="XM_002172176.2"/>
</dbReference>
<keyword evidence="7" id="KW-1185">Reference proteome</keyword>
<proteinExistence type="predicted"/>
<dbReference type="eggNOG" id="KOG1684">
    <property type="taxonomic scope" value="Eukaryota"/>
</dbReference>
<dbReference type="OrthoDB" id="1737613at2759"/>
<dbReference type="PANTHER" id="PTHR43176">
    <property type="entry name" value="3-HYDROXYISOBUTYRYL-COA HYDROLASE-RELATED"/>
    <property type="match status" value="1"/>
</dbReference>